<dbReference type="GO" id="GO:0005524">
    <property type="term" value="F:ATP binding"/>
    <property type="evidence" value="ECO:0007669"/>
    <property type="project" value="UniProtKB-KW"/>
</dbReference>
<dbReference type="Pfam" id="PF03054">
    <property type="entry name" value="tRNA_Me_trans"/>
    <property type="match status" value="1"/>
</dbReference>
<evidence type="ECO:0000313" key="2">
    <source>
        <dbReference type="EMBL" id="KAA8708505.1"/>
    </source>
</evidence>
<dbReference type="Proteomes" id="UP000323707">
    <property type="component" value="Unassembled WGS sequence"/>
</dbReference>
<dbReference type="SUPFAM" id="SSF52402">
    <property type="entry name" value="Adenine nucleotide alpha hydrolases-like"/>
    <property type="match status" value="1"/>
</dbReference>
<protein>
    <submittedName>
        <fullName evidence="2">ATP-binding protein</fullName>
    </submittedName>
</protein>
<keyword evidence="2" id="KW-0547">Nucleotide-binding</keyword>
<sequence length="347" mass="38742">MTALALFSGGCDSLIAMKLLTLQGIKVKAVHFNIGFGGNKDKSEYLRNAAEQVGAELVLIDIRKQFFDNVLFAPKYGYGKYFNPCIDCHANMFAQAFLRLEELGASFVVSGEVLGQRPKSQRKEALDQVKRLVRGFGSDERFAHLLAQGQDSSKPQYLDELLLRPMCAKLLEPSFPEKMGWVDREKLLDISGRGRTRQLELVKQWDFKYYENPGGGCLLTDISVANKIKDLSAHRKMVLEDVALVKVGRYMVLPDGARCVIARNEEENKKLSAPNPKMSHITLLDSKGPLGLVESSASDEDRILAARLTLAYAKHSGAKERVQVGESILEVEPLDKQKAQEFLFFKA</sequence>
<dbReference type="EMBL" id="VXKE01000019">
    <property type="protein sequence ID" value="KAA8708505.1"/>
    <property type="molecule type" value="Genomic_DNA"/>
</dbReference>
<name>A0A5M9QNK4_9HELI</name>
<dbReference type="Pfam" id="PF18297">
    <property type="entry name" value="NFACT-R_2"/>
    <property type="match status" value="1"/>
</dbReference>
<gene>
    <name evidence="2" type="ORF">F4V45_06175</name>
</gene>
<feature type="domain" description="NFACT protein RNA binding" evidence="1">
    <location>
        <begin position="248"/>
        <end position="342"/>
    </location>
</feature>
<evidence type="ECO:0000313" key="3">
    <source>
        <dbReference type="Proteomes" id="UP000323707"/>
    </source>
</evidence>
<dbReference type="AlphaFoldDB" id="A0A5M9QNK4"/>
<dbReference type="PANTHER" id="PTHR11933">
    <property type="entry name" value="TRNA 5-METHYLAMINOMETHYL-2-THIOURIDYLATE -METHYLTRANSFERASE"/>
    <property type="match status" value="1"/>
</dbReference>
<keyword evidence="2" id="KW-0067">ATP-binding</keyword>
<evidence type="ECO:0000259" key="1">
    <source>
        <dbReference type="Pfam" id="PF18297"/>
    </source>
</evidence>
<dbReference type="Gene3D" id="3.40.50.620">
    <property type="entry name" value="HUPs"/>
    <property type="match status" value="1"/>
</dbReference>
<accession>A0A5M9QNK4</accession>
<organism evidence="2 3">
    <name type="scientific">Helicobacter canis</name>
    <dbReference type="NCBI Taxonomy" id="29419"/>
    <lineage>
        <taxon>Bacteria</taxon>
        <taxon>Pseudomonadati</taxon>
        <taxon>Campylobacterota</taxon>
        <taxon>Epsilonproteobacteria</taxon>
        <taxon>Campylobacterales</taxon>
        <taxon>Helicobacteraceae</taxon>
        <taxon>Helicobacter</taxon>
    </lineage>
</organism>
<comment type="caution">
    <text evidence="2">The sequence shown here is derived from an EMBL/GenBank/DDBJ whole genome shotgun (WGS) entry which is preliminary data.</text>
</comment>
<dbReference type="PANTHER" id="PTHR11933:SF6">
    <property type="entry name" value="THIL AANH DOMAIN-CONTAINING PROTEIN"/>
    <property type="match status" value="1"/>
</dbReference>
<dbReference type="InterPro" id="IPR059101">
    <property type="entry name" value="NFACT-R_2"/>
</dbReference>
<proteinExistence type="predicted"/>
<dbReference type="RefSeq" id="WP_150337525.1">
    <property type="nucleotide sequence ID" value="NZ_JAERIX010000018.1"/>
</dbReference>
<reference evidence="2 3" key="1">
    <citation type="submission" date="2019-09" db="EMBL/GenBank/DDBJ databases">
        <title>Draft genome sequence of various Type strains from the CCUG.</title>
        <authorList>
            <person name="Pineiro-Iglesias B."/>
            <person name="Tunovic T."/>
            <person name="Unosson C."/>
            <person name="Inganas E."/>
            <person name="Ohlen M."/>
            <person name="Cardew S."/>
            <person name="Jensie-Markopoulos S."/>
            <person name="Salva-Serra F."/>
            <person name="Jaen-Luchoro D."/>
            <person name="Karlsson R."/>
            <person name="Svensson-Stadler L."/>
            <person name="Chun J."/>
            <person name="Moore E."/>
        </authorList>
    </citation>
    <scope>NUCLEOTIDE SEQUENCE [LARGE SCALE GENOMIC DNA]</scope>
    <source>
        <strain evidence="2 3">CCUG 32756T</strain>
    </source>
</reference>
<dbReference type="InterPro" id="IPR014729">
    <property type="entry name" value="Rossmann-like_a/b/a_fold"/>
</dbReference>